<evidence type="ECO:0000256" key="1">
    <source>
        <dbReference type="SAM" id="MobiDB-lite"/>
    </source>
</evidence>
<comment type="caution">
    <text evidence="2">The sequence shown here is derived from an EMBL/GenBank/DDBJ whole genome shotgun (WGS) entry which is preliminary data.</text>
</comment>
<proteinExistence type="predicted"/>
<dbReference type="EMBL" id="BMAU01021233">
    <property type="protein sequence ID" value="GFY02309.1"/>
    <property type="molecule type" value="Genomic_DNA"/>
</dbReference>
<gene>
    <name evidence="2" type="ORF">TNCV_3501911</name>
</gene>
<name>A0A8X6RWC5_TRICX</name>
<evidence type="ECO:0000313" key="2">
    <source>
        <dbReference type="EMBL" id="GFY02309.1"/>
    </source>
</evidence>
<feature type="region of interest" description="Disordered" evidence="1">
    <location>
        <begin position="31"/>
        <end position="50"/>
    </location>
</feature>
<organism evidence="2 3">
    <name type="scientific">Trichonephila clavipes</name>
    <name type="common">Golden silk orbweaver</name>
    <name type="synonym">Nephila clavipes</name>
    <dbReference type="NCBI Taxonomy" id="2585209"/>
    <lineage>
        <taxon>Eukaryota</taxon>
        <taxon>Metazoa</taxon>
        <taxon>Ecdysozoa</taxon>
        <taxon>Arthropoda</taxon>
        <taxon>Chelicerata</taxon>
        <taxon>Arachnida</taxon>
        <taxon>Araneae</taxon>
        <taxon>Araneomorphae</taxon>
        <taxon>Entelegynae</taxon>
        <taxon>Araneoidea</taxon>
        <taxon>Nephilidae</taxon>
        <taxon>Trichonephila</taxon>
    </lineage>
</organism>
<keyword evidence="3" id="KW-1185">Reference proteome</keyword>
<accession>A0A8X6RWC5</accession>
<protein>
    <submittedName>
        <fullName evidence="2">Uncharacterized protein</fullName>
    </submittedName>
</protein>
<dbReference type="AlphaFoldDB" id="A0A8X6RWC5"/>
<reference evidence="2" key="1">
    <citation type="submission" date="2020-08" db="EMBL/GenBank/DDBJ databases">
        <title>Multicomponent nature underlies the extraordinary mechanical properties of spider dragline silk.</title>
        <authorList>
            <person name="Kono N."/>
            <person name="Nakamura H."/>
            <person name="Mori M."/>
            <person name="Yoshida Y."/>
            <person name="Ohtoshi R."/>
            <person name="Malay A.D."/>
            <person name="Moran D.A.P."/>
            <person name="Tomita M."/>
            <person name="Numata K."/>
            <person name="Arakawa K."/>
        </authorList>
    </citation>
    <scope>NUCLEOTIDE SEQUENCE</scope>
</reference>
<dbReference type="Proteomes" id="UP000887159">
    <property type="component" value="Unassembled WGS sequence"/>
</dbReference>
<evidence type="ECO:0000313" key="3">
    <source>
        <dbReference type="Proteomes" id="UP000887159"/>
    </source>
</evidence>
<sequence length="81" mass="8704">MRVILTSHFSVARGLLAKDLLILNLGQVTGKTPELAPPSPNFHATPTGASTDLTCSDPLYTADLQRHKSRIHDTSATNPQP</sequence>